<proteinExistence type="predicted"/>
<evidence type="ECO:0000313" key="2">
    <source>
        <dbReference type="Proteomes" id="UP000298061"/>
    </source>
</evidence>
<keyword evidence="2" id="KW-1185">Reference proteome</keyword>
<dbReference type="Proteomes" id="UP000298061">
    <property type="component" value="Unassembled WGS sequence"/>
</dbReference>
<name>A0A4Z0A3W3_9AGAM</name>
<dbReference type="STRING" id="135208.A0A4Z0A3W3"/>
<gene>
    <name evidence="1" type="ORF">EWM64_g3081</name>
</gene>
<organism evidence="1 2">
    <name type="scientific">Hericium alpestre</name>
    <dbReference type="NCBI Taxonomy" id="135208"/>
    <lineage>
        <taxon>Eukaryota</taxon>
        <taxon>Fungi</taxon>
        <taxon>Dikarya</taxon>
        <taxon>Basidiomycota</taxon>
        <taxon>Agaricomycotina</taxon>
        <taxon>Agaricomycetes</taxon>
        <taxon>Russulales</taxon>
        <taxon>Hericiaceae</taxon>
        <taxon>Hericium</taxon>
    </lineage>
</organism>
<reference evidence="1 2" key="1">
    <citation type="submission" date="2019-02" db="EMBL/GenBank/DDBJ databases">
        <title>Genome sequencing of the rare red list fungi Hericium alpestre (H. flagellum).</title>
        <authorList>
            <person name="Buettner E."/>
            <person name="Kellner H."/>
        </authorList>
    </citation>
    <scope>NUCLEOTIDE SEQUENCE [LARGE SCALE GENOMIC DNA]</scope>
    <source>
        <strain evidence="1 2">DSM 108284</strain>
    </source>
</reference>
<dbReference type="AlphaFoldDB" id="A0A4Z0A3W3"/>
<dbReference type="Gene3D" id="1.20.1280.50">
    <property type="match status" value="1"/>
</dbReference>
<protein>
    <submittedName>
        <fullName evidence="1">Uncharacterized protein</fullName>
    </submittedName>
</protein>
<evidence type="ECO:0000313" key="1">
    <source>
        <dbReference type="EMBL" id="TFY80931.1"/>
    </source>
</evidence>
<dbReference type="OrthoDB" id="3266451at2759"/>
<comment type="caution">
    <text evidence="1">The sequence shown here is derived from an EMBL/GenBank/DDBJ whole genome shotgun (WGS) entry which is preliminary data.</text>
</comment>
<dbReference type="EMBL" id="SFCI01000270">
    <property type="protein sequence ID" value="TFY80931.1"/>
    <property type="molecule type" value="Genomic_DNA"/>
</dbReference>
<accession>A0A4Z0A3W3</accession>
<sequence length="495" mass="55446">MLSTENAHTNLDPQAFWTAFVLPRIATTGGVSPHDKIGAVHARCVLNDELSAMHLAMCALRTRCNALAPISALPAEVLVHIFHLYATMQPPGWNHPRPLGWIEVTHVCCLWRNTAIQFPSLWSDISFTLGRRWTKEILRRTKAAPISVYRDMSGATHSLRLISDHLPHTRELTLVGPSFDIKTFIDILPSPSKILKIMELGPVNLDTPGVRGNNYELPGVIAGCHLLSLRRLVLRTFWVPCDRSEAADVTEVIPFLTAHIRSDSPDLPPWHTLEISAYSDSSCRLHIWRHSDLLEEGGRRFNSIQDADFEIYFYDLGLERSIRPLKPLCQALPLQTIRILTVFTMMNTTPHDWIDIVSGCTNVEAASITGACGMSFCTALSTMVDGKAISMSEDCEREYLFLGELKVLHLSLVDFSSRASEETNGIPSSLLTGWLTDRQRVEDVPALDVILHDCTIPEEWVKYLKMVAIVNWDGYEGEYGSNSEQSEDDSDADEQ</sequence>